<sequence length="134" mass="14681">MRQDLNLGFAKMQENMKDMYSKLLAEKLKTGSFKIRGAANAIASLVRKNIKPDCIVTHSSGNFGLAVAKTANNFHIPAYIVMPSNAPECKKNAVKSYGSFVVQCASTEKALEQGAEKDCREKGDVLSTQIRQPK</sequence>
<dbReference type="Gene3D" id="3.40.50.1100">
    <property type="match status" value="1"/>
</dbReference>
<evidence type="ECO:0000256" key="3">
    <source>
        <dbReference type="ARBA" id="ARBA00022898"/>
    </source>
</evidence>
<evidence type="ECO:0000313" key="5">
    <source>
        <dbReference type="EMBL" id="CAK8686275.1"/>
    </source>
</evidence>
<comment type="similarity">
    <text evidence="2">Belongs to the serine/threonine dehydratase family.</text>
</comment>
<dbReference type="SUPFAM" id="SSF53686">
    <property type="entry name" value="Tryptophan synthase beta subunit-like PLP-dependent enzymes"/>
    <property type="match status" value="1"/>
</dbReference>
<comment type="caution">
    <text evidence="5">The sequence shown here is derived from an EMBL/GenBank/DDBJ whole genome shotgun (WGS) entry which is preliminary data.</text>
</comment>
<proteinExistence type="inferred from homology"/>
<dbReference type="Pfam" id="PF00291">
    <property type="entry name" value="PALP"/>
    <property type="match status" value="1"/>
</dbReference>
<dbReference type="Proteomes" id="UP001642483">
    <property type="component" value="Unassembled WGS sequence"/>
</dbReference>
<feature type="domain" description="Tryptophan synthase beta chain-like PALP" evidence="4">
    <location>
        <begin position="19"/>
        <end position="129"/>
    </location>
</feature>
<dbReference type="InterPro" id="IPR036052">
    <property type="entry name" value="TrpB-like_PALP_sf"/>
</dbReference>
<comment type="cofactor">
    <cofactor evidence="1">
        <name>pyridoxal 5'-phosphate</name>
        <dbReference type="ChEBI" id="CHEBI:597326"/>
    </cofactor>
</comment>
<organism evidence="5 6">
    <name type="scientific">Clavelina lepadiformis</name>
    <name type="common">Light-bulb sea squirt</name>
    <name type="synonym">Ascidia lepadiformis</name>
    <dbReference type="NCBI Taxonomy" id="159417"/>
    <lineage>
        <taxon>Eukaryota</taxon>
        <taxon>Metazoa</taxon>
        <taxon>Chordata</taxon>
        <taxon>Tunicata</taxon>
        <taxon>Ascidiacea</taxon>
        <taxon>Aplousobranchia</taxon>
        <taxon>Clavelinidae</taxon>
        <taxon>Clavelina</taxon>
    </lineage>
</organism>
<dbReference type="InterPro" id="IPR001926">
    <property type="entry name" value="TrpB-like_PALP"/>
</dbReference>
<keyword evidence="3" id="KW-0663">Pyridoxal phosphate</keyword>
<evidence type="ECO:0000259" key="4">
    <source>
        <dbReference type="Pfam" id="PF00291"/>
    </source>
</evidence>
<evidence type="ECO:0000256" key="2">
    <source>
        <dbReference type="ARBA" id="ARBA00010869"/>
    </source>
</evidence>
<dbReference type="PANTHER" id="PTHR43050:SF1">
    <property type="entry name" value="SERINE RACEMASE"/>
    <property type="match status" value="1"/>
</dbReference>
<dbReference type="PANTHER" id="PTHR43050">
    <property type="entry name" value="SERINE / THREONINE RACEMASE FAMILY MEMBER"/>
    <property type="match status" value="1"/>
</dbReference>
<evidence type="ECO:0000256" key="1">
    <source>
        <dbReference type="ARBA" id="ARBA00001933"/>
    </source>
</evidence>
<evidence type="ECO:0000313" key="6">
    <source>
        <dbReference type="Proteomes" id="UP001642483"/>
    </source>
</evidence>
<keyword evidence="6" id="KW-1185">Reference proteome</keyword>
<accession>A0ABP0G407</accession>
<protein>
    <recommendedName>
        <fullName evidence="4">Tryptophan synthase beta chain-like PALP domain-containing protein</fullName>
    </recommendedName>
</protein>
<reference evidence="5 6" key="1">
    <citation type="submission" date="2024-02" db="EMBL/GenBank/DDBJ databases">
        <authorList>
            <person name="Daric V."/>
            <person name="Darras S."/>
        </authorList>
    </citation>
    <scope>NUCLEOTIDE SEQUENCE [LARGE SCALE GENOMIC DNA]</scope>
</reference>
<dbReference type="EMBL" id="CAWYQH010000102">
    <property type="protein sequence ID" value="CAK8686275.1"/>
    <property type="molecule type" value="Genomic_DNA"/>
</dbReference>
<name>A0ABP0G407_CLALP</name>
<gene>
    <name evidence="5" type="ORF">CVLEPA_LOCUS18224</name>
</gene>